<dbReference type="FunFam" id="3.40.1810.10:FF:000006">
    <property type="entry name" value="Agamous-like MADS-box protein AGL62"/>
    <property type="match status" value="1"/>
</dbReference>
<sequence>MERNNKGRQKTLIKKIENKRNLQVTFSKRKVGLFKKASALSSKCGAEVAIIVFSPGNKAFSFGGPNVESVVDRYLAENPTPTVENSEAQVEEQRMNVCNLDTHLTQVLKDIEEEKKRNDELKEIRIAKEAECGWEKPIEEQGMAELEKLKVALEDLKLKIEEQAGNIMSSQLSATNAGSGREF</sequence>
<accession>A0A7J7CGX5</accession>
<evidence type="ECO:0000256" key="6">
    <source>
        <dbReference type="SAM" id="Coils"/>
    </source>
</evidence>
<comment type="caution">
    <text evidence="8">The sequence shown here is derived from an EMBL/GenBank/DDBJ whole genome shotgun (WGS) entry which is preliminary data.</text>
</comment>
<dbReference type="GO" id="GO:0000981">
    <property type="term" value="F:DNA-binding transcription factor activity, RNA polymerase II-specific"/>
    <property type="evidence" value="ECO:0007669"/>
    <property type="project" value="TreeGrafter"/>
</dbReference>
<evidence type="ECO:0000256" key="1">
    <source>
        <dbReference type="ARBA" id="ARBA00004123"/>
    </source>
</evidence>
<evidence type="ECO:0000256" key="3">
    <source>
        <dbReference type="ARBA" id="ARBA00023125"/>
    </source>
</evidence>
<comment type="subcellular location">
    <subcellularLocation>
        <location evidence="1">Nucleus</location>
    </subcellularLocation>
</comment>
<dbReference type="Pfam" id="PF00319">
    <property type="entry name" value="SRF-TF"/>
    <property type="match status" value="1"/>
</dbReference>
<organism evidence="8 9">
    <name type="scientific">Tripterygium wilfordii</name>
    <name type="common">Thunder God vine</name>
    <dbReference type="NCBI Taxonomy" id="458696"/>
    <lineage>
        <taxon>Eukaryota</taxon>
        <taxon>Viridiplantae</taxon>
        <taxon>Streptophyta</taxon>
        <taxon>Embryophyta</taxon>
        <taxon>Tracheophyta</taxon>
        <taxon>Spermatophyta</taxon>
        <taxon>Magnoliopsida</taxon>
        <taxon>eudicotyledons</taxon>
        <taxon>Gunneridae</taxon>
        <taxon>Pentapetalae</taxon>
        <taxon>rosids</taxon>
        <taxon>fabids</taxon>
        <taxon>Celastrales</taxon>
        <taxon>Celastraceae</taxon>
        <taxon>Tripterygium</taxon>
    </lineage>
</organism>
<evidence type="ECO:0000256" key="2">
    <source>
        <dbReference type="ARBA" id="ARBA00023015"/>
    </source>
</evidence>
<evidence type="ECO:0000256" key="4">
    <source>
        <dbReference type="ARBA" id="ARBA00023163"/>
    </source>
</evidence>
<dbReference type="PANTHER" id="PTHR11945">
    <property type="entry name" value="MADS BOX PROTEIN"/>
    <property type="match status" value="1"/>
</dbReference>
<dbReference type="GO" id="GO:0000978">
    <property type="term" value="F:RNA polymerase II cis-regulatory region sequence-specific DNA binding"/>
    <property type="evidence" value="ECO:0007669"/>
    <property type="project" value="TreeGrafter"/>
</dbReference>
<feature type="coiled-coil region" evidence="6">
    <location>
        <begin position="104"/>
        <end position="166"/>
    </location>
</feature>
<dbReference type="InParanoid" id="A0A7J7CGX5"/>
<evidence type="ECO:0000313" key="8">
    <source>
        <dbReference type="EMBL" id="KAF5733300.1"/>
    </source>
</evidence>
<reference evidence="8 9" key="1">
    <citation type="journal article" date="2020" name="Nat. Commun.">
        <title>Genome of Tripterygium wilfordii and identification of cytochrome P450 involved in triptolide biosynthesis.</title>
        <authorList>
            <person name="Tu L."/>
            <person name="Su P."/>
            <person name="Zhang Z."/>
            <person name="Gao L."/>
            <person name="Wang J."/>
            <person name="Hu T."/>
            <person name="Zhou J."/>
            <person name="Zhang Y."/>
            <person name="Zhao Y."/>
            <person name="Liu Y."/>
            <person name="Song Y."/>
            <person name="Tong Y."/>
            <person name="Lu Y."/>
            <person name="Yang J."/>
            <person name="Xu C."/>
            <person name="Jia M."/>
            <person name="Peters R.J."/>
            <person name="Huang L."/>
            <person name="Gao W."/>
        </authorList>
    </citation>
    <scope>NUCLEOTIDE SEQUENCE [LARGE SCALE GENOMIC DNA]</scope>
    <source>
        <strain evidence="9">cv. XIE 37</strain>
        <tissue evidence="8">Leaf</tissue>
    </source>
</reference>
<evidence type="ECO:0000313" key="9">
    <source>
        <dbReference type="Proteomes" id="UP000593562"/>
    </source>
</evidence>
<protein>
    <submittedName>
        <fullName evidence="8">Putative mads box protein</fullName>
    </submittedName>
</protein>
<dbReference type="PANTHER" id="PTHR11945:SF781">
    <property type="entry name" value="MADS-BOX DOMAIN-CONTAINING PROTEIN"/>
    <property type="match status" value="1"/>
</dbReference>
<dbReference type="PROSITE" id="PS50066">
    <property type="entry name" value="MADS_BOX_2"/>
    <property type="match status" value="1"/>
</dbReference>
<dbReference type="Gene3D" id="3.40.1810.10">
    <property type="entry name" value="Transcription factor, MADS-box"/>
    <property type="match status" value="1"/>
</dbReference>
<keyword evidence="4" id="KW-0804">Transcription</keyword>
<keyword evidence="5" id="KW-0539">Nucleus</keyword>
<dbReference type="Gene3D" id="6.10.140.920">
    <property type="match status" value="1"/>
</dbReference>
<keyword evidence="6" id="KW-0175">Coiled coil</keyword>
<dbReference type="InterPro" id="IPR002100">
    <property type="entry name" value="TF_MADSbox"/>
</dbReference>
<keyword evidence="9" id="KW-1185">Reference proteome</keyword>
<dbReference type="SUPFAM" id="SSF55455">
    <property type="entry name" value="SRF-like"/>
    <property type="match status" value="1"/>
</dbReference>
<dbReference type="GO" id="GO:0046983">
    <property type="term" value="F:protein dimerization activity"/>
    <property type="evidence" value="ECO:0007669"/>
    <property type="project" value="InterPro"/>
</dbReference>
<dbReference type="PRINTS" id="PR00404">
    <property type="entry name" value="MADSDOMAIN"/>
</dbReference>
<keyword evidence="2" id="KW-0805">Transcription regulation</keyword>
<keyword evidence="3" id="KW-0238">DNA-binding</keyword>
<gene>
    <name evidence="8" type="ORF">HS088_TW17G00842</name>
</gene>
<dbReference type="GO" id="GO:0005634">
    <property type="term" value="C:nucleus"/>
    <property type="evidence" value="ECO:0007669"/>
    <property type="project" value="UniProtKB-SubCell"/>
</dbReference>
<dbReference type="EMBL" id="JAAARO010000017">
    <property type="protein sequence ID" value="KAF5733300.1"/>
    <property type="molecule type" value="Genomic_DNA"/>
</dbReference>
<dbReference type="SMART" id="SM00432">
    <property type="entry name" value="MADS"/>
    <property type="match status" value="1"/>
</dbReference>
<evidence type="ECO:0000259" key="7">
    <source>
        <dbReference type="PROSITE" id="PS50066"/>
    </source>
</evidence>
<dbReference type="InterPro" id="IPR036879">
    <property type="entry name" value="TF_MADSbox_sf"/>
</dbReference>
<feature type="domain" description="MADS-box" evidence="7">
    <location>
        <begin position="6"/>
        <end position="66"/>
    </location>
</feature>
<evidence type="ECO:0000256" key="5">
    <source>
        <dbReference type="ARBA" id="ARBA00023242"/>
    </source>
</evidence>
<dbReference type="AlphaFoldDB" id="A0A7J7CGX5"/>
<name>A0A7J7CGX5_TRIWF</name>
<dbReference type="Proteomes" id="UP000593562">
    <property type="component" value="Unassembled WGS sequence"/>
</dbReference>
<dbReference type="OrthoDB" id="1898716at2759"/>
<proteinExistence type="predicted"/>